<feature type="region of interest" description="Disordered" evidence="1">
    <location>
        <begin position="1"/>
        <end position="26"/>
    </location>
</feature>
<dbReference type="Pfam" id="PF05742">
    <property type="entry name" value="TANGO2"/>
    <property type="match status" value="1"/>
</dbReference>
<protein>
    <submittedName>
        <fullName evidence="2">Uncharacterized protein</fullName>
    </submittedName>
</protein>
<dbReference type="InterPro" id="IPR008551">
    <property type="entry name" value="TANGO2"/>
</dbReference>
<reference evidence="2 3" key="1">
    <citation type="journal article" date="2021" name="Hortic Res">
        <title>Chromosome-scale assembly of the Dendrobium chrysotoxum genome enhances the understanding of orchid evolution.</title>
        <authorList>
            <person name="Zhang Y."/>
            <person name="Zhang G.Q."/>
            <person name="Zhang D."/>
            <person name="Liu X.D."/>
            <person name="Xu X.Y."/>
            <person name="Sun W.H."/>
            <person name="Yu X."/>
            <person name="Zhu X."/>
            <person name="Wang Z.W."/>
            <person name="Zhao X."/>
            <person name="Zhong W.Y."/>
            <person name="Chen H."/>
            <person name="Yin W.L."/>
            <person name="Huang T."/>
            <person name="Niu S.C."/>
            <person name="Liu Z.J."/>
        </authorList>
    </citation>
    <scope>NUCLEOTIDE SEQUENCE [LARGE SCALE GENOMIC DNA]</scope>
    <source>
        <strain evidence="2">Lindl</strain>
    </source>
</reference>
<dbReference type="PANTHER" id="PTHR17985:SF8">
    <property type="entry name" value="TRANSPORT AND GOLGI ORGANIZATION PROTEIN 2 HOMOLOG"/>
    <property type="match status" value="1"/>
</dbReference>
<evidence type="ECO:0000313" key="2">
    <source>
        <dbReference type="EMBL" id="KAH0456392.1"/>
    </source>
</evidence>
<proteinExistence type="predicted"/>
<keyword evidence="3" id="KW-1185">Reference proteome</keyword>
<feature type="compositionally biased region" description="Basic and acidic residues" evidence="1">
    <location>
        <begin position="10"/>
        <end position="23"/>
    </location>
</feature>
<evidence type="ECO:0000313" key="3">
    <source>
        <dbReference type="Proteomes" id="UP000775213"/>
    </source>
</evidence>
<gene>
    <name evidence="2" type="ORF">IEQ34_014299</name>
</gene>
<dbReference type="PANTHER" id="PTHR17985">
    <property type="entry name" value="SER/THR-RICH PROTEIN T10 IN DGCR REGION"/>
    <property type="match status" value="1"/>
</dbReference>
<dbReference type="Proteomes" id="UP000775213">
    <property type="component" value="Unassembled WGS sequence"/>
</dbReference>
<dbReference type="AlphaFoldDB" id="A0AAV7GLL7"/>
<organism evidence="2 3">
    <name type="scientific">Dendrobium chrysotoxum</name>
    <name type="common">Orchid</name>
    <dbReference type="NCBI Taxonomy" id="161865"/>
    <lineage>
        <taxon>Eukaryota</taxon>
        <taxon>Viridiplantae</taxon>
        <taxon>Streptophyta</taxon>
        <taxon>Embryophyta</taxon>
        <taxon>Tracheophyta</taxon>
        <taxon>Spermatophyta</taxon>
        <taxon>Magnoliopsida</taxon>
        <taxon>Liliopsida</taxon>
        <taxon>Asparagales</taxon>
        <taxon>Orchidaceae</taxon>
        <taxon>Epidendroideae</taxon>
        <taxon>Malaxideae</taxon>
        <taxon>Dendrobiinae</taxon>
        <taxon>Dendrobium</taxon>
    </lineage>
</organism>
<dbReference type="EMBL" id="JAGFBR010000013">
    <property type="protein sequence ID" value="KAH0456392.1"/>
    <property type="molecule type" value="Genomic_DNA"/>
</dbReference>
<comment type="caution">
    <text evidence="2">The sequence shown here is derived from an EMBL/GenBank/DDBJ whole genome shotgun (WGS) entry which is preliminary data.</text>
</comment>
<name>A0AAV7GLL7_DENCH</name>
<evidence type="ECO:0000256" key="1">
    <source>
        <dbReference type="SAM" id="MobiDB-lite"/>
    </source>
</evidence>
<sequence length="421" mass="47152">MPQLTRPSARKREISPCKEEKSSKGSGGICATPILSGHQLASWRLYKGLVQLCGSQIPYDPMGNAEFNIQPVFLSVKMDLKHAPPPDGIVLKKQASTSVNCLAEESTIYLLNGKVVQDIVLRLRTLNIVKLSYICVKLLLVSLDLYCGLSVQLYMAAFRLPDISLLITLQTTHLPTRPVEWWGEADDKILGGRDELAGGTWLGCTRSGRLACLTNYREPNPSSSAKSRGDLTLRFLQSHMSPLEYAEETAKEATEYNGFNLVLADIRSKVMVYVSNRPEGEPASVQIVSPGLHVLSNAKLDTPWPKALRLHENFNKLLRRYGNEEIPEKEVVVNLLSDSVKADLNRLPNTGCEPEWEFNLSSTFVDVESKRGRYGTRSMAALSVESNGEVSFYERYLDVNDGEWREHTVEFQMDDLQQKED</sequence>
<accession>A0AAV7GLL7</accession>